<evidence type="ECO:0000256" key="1">
    <source>
        <dbReference type="SAM" id="SignalP"/>
    </source>
</evidence>
<feature type="signal peptide" evidence="1">
    <location>
        <begin position="1"/>
        <end position="26"/>
    </location>
</feature>
<evidence type="ECO:0008006" key="4">
    <source>
        <dbReference type="Google" id="ProtNLM"/>
    </source>
</evidence>
<keyword evidence="3" id="KW-1185">Reference proteome</keyword>
<proteinExistence type="predicted"/>
<sequence length="316" mass="33945">MYPIRFRAFVLAAAASVLLLATTAHAAQPLGSAFTYQGELRNAGQVANGLHDFRFALYDAPSGGTQIGVTLEQSLTVSSGRFGTLLDFGAGAFDGERRYLEIAVSPAGAGTYETLTPRQEATGTPYTIAQRMRSIVVPGNAMFHNPNDAQTTATTYGPRLSATAQSIGFSMPQPADWDKTQPFTVTLYFAVPTLSTSSIVNWRLQAGSQNLNLDVGSANSGWDTLGYGGQEDGTPLNIYAAPSRSNMMKSQTWTAHWSQTYHTWYFGAGVNTNNDFADDPLWTFMFQRGSAVAGGNGEGYTQGLTVVSAEVRYPSH</sequence>
<reference evidence="2 3" key="1">
    <citation type="submission" date="2020-07" db="EMBL/GenBank/DDBJ databases">
        <title>Genomic Encyclopedia of Type Strains, Phase IV (KMG-V): Genome sequencing to study the core and pangenomes of soil and plant-associated prokaryotes.</title>
        <authorList>
            <person name="Whitman W."/>
        </authorList>
    </citation>
    <scope>NUCLEOTIDE SEQUENCE [LARGE SCALE GENOMIC DNA]</scope>
    <source>
        <strain evidence="2 3">RH2WT43</strain>
    </source>
</reference>
<dbReference type="Proteomes" id="UP000550401">
    <property type="component" value="Unassembled WGS sequence"/>
</dbReference>
<dbReference type="AlphaFoldDB" id="A0A839F968"/>
<keyword evidence="1" id="KW-0732">Signal</keyword>
<gene>
    <name evidence="2" type="ORF">FHW12_002927</name>
</gene>
<feature type="chain" id="PRO_5032545209" description="Outer membrane beta-barrel porin/alpha-amylase" evidence="1">
    <location>
        <begin position="27"/>
        <end position="316"/>
    </location>
</feature>
<comment type="caution">
    <text evidence="2">The sequence shown here is derived from an EMBL/GenBank/DDBJ whole genome shotgun (WGS) entry which is preliminary data.</text>
</comment>
<protein>
    <recommendedName>
        <fullName evidence="4">Outer membrane beta-barrel porin/alpha-amylase</fullName>
    </recommendedName>
</protein>
<accession>A0A839F968</accession>
<evidence type="ECO:0000313" key="3">
    <source>
        <dbReference type="Proteomes" id="UP000550401"/>
    </source>
</evidence>
<dbReference type="RefSeq" id="WP_182531727.1">
    <property type="nucleotide sequence ID" value="NZ_JACGXL010000004.1"/>
</dbReference>
<dbReference type="EMBL" id="JACGXL010000004">
    <property type="protein sequence ID" value="MBA8888694.1"/>
    <property type="molecule type" value="Genomic_DNA"/>
</dbReference>
<evidence type="ECO:0000313" key="2">
    <source>
        <dbReference type="EMBL" id="MBA8888694.1"/>
    </source>
</evidence>
<organism evidence="2 3">
    <name type="scientific">Dokdonella fugitiva</name>
    <dbReference type="NCBI Taxonomy" id="328517"/>
    <lineage>
        <taxon>Bacteria</taxon>
        <taxon>Pseudomonadati</taxon>
        <taxon>Pseudomonadota</taxon>
        <taxon>Gammaproteobacteria</taxon>
        <taxon>Lysobacterales</taxon>
        <taxon>Rhodanobacteraceae</taxon>
        <taxon>Dokdonella</taxon>
    </lineage>
</organism>
<name>A0A839F968_9GAMM</name>